<keyword evidence="7" id="KW-0695">RNA-directed DNA polymerase</keyword>
<keyword evidence="2" id="KW-0808">Transferase</keyword>
<evidence type="ECO:0000256" key="1">
    <source>
        <dbReference type="ARBA" id="ARBA00022670"/>
    </source>
</evidence>
<evidence type="ECO:0000313" key="10">
    <source>
        <dbReference type="Proteomes" id="UP000019763"/>
    </source>
</evidence>
<keyword evidence="1" id="KW-0645">Protease</keyword>
<organism evidence="9 10">
    <name type="scientific">Gregarina niphandrodes</name>
    <name type="common">Septate eugregarine</name>
    <dbReference type="NCBI Taxonomy" id="110365"/>
    <lineage>
        <taxon>Eukaryota</taxon>
        <taxon>Sar</taxon>
        <taxon>Alveolata</taxon>
        <taxon>Apicomplexa</taxon>
        <taxon>Conoidasida</taxon>
        <taxon>Gregarinasina</taxon>
        <taxon>Eugregarinorida</taxon>
        <taxon>Gregarinidae</taxon>
        <taxon>Gregarina</taxon>
    </lineage>
</organism>
<dbReference type="PANTHER" id="PTHR33064:SF37">
    <property type="entry name" value="RIBONUCLEASE H"/>
    <property type="match status" value="1"/>
</dbReference>
<evidence type="ECO:0000256" key="4">
    <source>
        <dbReference type="ARBA" id="ARBA00022722"/>
    </source>
</evidence>
<dbReference type="OrthoDB" id="2013610at2759"/>
<dbReference type="VEuPathDB" id="CryptoDB:GNI_234580"/>
<evidence type="ECO:0000313" key="9">
    <source>
        <dbReference type="EMBL" id="EZG42720.1"/>
    </source>
</evidence>
<dbReference type="InterPro" id="IPR000477">
    <property type="entry name" value="RT_dom"/>
</dbReference>
<feature type="domain" description="Reverse transcriptase" evidence="8">
    <location>
        <begin position="1"/>
        <end position="109"/>
    </location>
</feature>
<dbReference type="GO" id="GO:0004519">
    <property type="term" value="F:endonuclease activity"/>
    <property type="evidence" value="ECO:0007669"/>
    <property type="project" value="UniProtKB-KW"/>
</dbReference>
<protein>
    <submittedName>
        <fullName evidence="9">Enzymatic polyprotein</fullName>
    </submittedName>
</protein>
<feature type="non-terminal residue" evidence="9">
    <location>
        <position position="258"/>
    </location>
</feature>
<dbReference type="InterPro" id="IPR043502">
    <property type="entry name" value="DNA/RNA_pol_sf"/>
</dbReference>
<accession>A0A023AWV5</accession>
<dbReference type="EMBL" id="AFNH02001879">
    <property type="protein sequence ID" value="EZG42720.1"/>
    <property type="molecule type" value="Genomic_DNA"/>
</dbReference>
<dbReference type="InterPro" id="IPR043128">
    <property type="entry name" value="Rev_trsase/Diguanyl_cyclase"/>
</dbReference>
<evidence type="ECO:0000256" key="2">
    <source>
        <dbReference type="ARBA" id="ARBA00022679"/>
    </source>
</evidence>
<sequence length="258" mass="29411">MNSGFWNVPIAEESKHLTAFITPFGLFEFNVIPFGIKNSPAEFQRAMDMVFDEVLDDRTLCYIDDIIIATEMMQRLEKVLRLCRERGFYLRLDKSEWLKPKVKYLGHKIGRQGIACQERKIGNVLNAPAPTSRKELQSFLGAVGYLRPYIPRFAEYTAPLFELLKKGRLFVWSDGRGEAFMKLKQAVAGASLLHKPVPGAPLIIETDASEVGIGAVLKQVQEGREVPLEFTSKKFTDAERKWDTRERALRRQAGCREV</sequence>
<keyword evidence="10" id="KW-1185">Reference proteome</keyword>
<dbReference type="PANTHER" id="PTHR33064">
    <property type="entry name" value="POL PROTEIN"/>
    <property type="match status" value="1"/>
</dbReference>
<dbReference type="Gene3D" id="3.10.10.10">
    <property type="entry name" value="HIV Type 1 Reverse Transcriptase, subunit A, domain 1"/>
    <property type="match status" value="1"/>
</dbReference>
<dbReference type="Gene3D" id="3.30.70.270">
    <property type="match status" value="2"/>
</dbReference>
<dbReference type="CDD" id="cd01647">
    <property type="entry name" value="RT_LTR"/>
    <property type="match status" value="1"/>
</dbReference>
<comment type="caution">
    <text evidence="9">The sequence shown here is derived from an EMBL/GenBank/DDBJ whole genome shotgun (WGS) entry which is preliminary data.</text>
</comment>
<evidence type="ECO:0000256" key="7">
    <source>
        <dbReference type="ARBA" id="ARBA00022918"/>
    </source>
</evidence>
<dbReference type="OMA" id="DITYWDI"/>
<dbReference type="InterPro" id="IPR051320">
    <property type="entry name" value="Viral_Replic_Matur_Polypro"/>
</dbReference>
<evidence type="ECO:0000256" key="6">
    <source>
        <dbReference type="ARBA" id="ARBA00022801"/>
    </source>
</evidence>
<proteinExistence type="predicted"/>
<dbReference type="FunFam" id="3.30.70.270:FF:000020">
    <property type="entry name" value="Transposon Tf2-6 polyprotein-like Protein"/>
    <property type="match status" value="1"/>
</dbReference>
<evidence type="ECO:0000259" key="8">
    <source>
        <dbReference type="PROSITE" id="PS50878"/>
    </source>
</evidence>
<dbReference type="InterPro" id="IPR041577">
    <property type="entry name" value="RT_RNaseH_2"/>
</dbReference>
<dbReference type="GeneID" id="22916785"/>
<dbReference type="Pfam" id="PF17919">
    <property type="entry name" value="RT_RNaseH_2"/>
    <property type="match status" value="1"/>
</dbReference>
<dbReference type="AlphaFoldDB" id="A0A023AWV5"/>
<evidence type="ECO:0000256" key="5">
    <source>
        <dbReference type="ARBA" id="ARBA00022759"/>
    </source>
</evidence>
<reference evidence="9" key="1">
    <citation type="submission" date="2013-12" db="EMBL/GenBank/DDBJ databases">
        <authorList>
            <person name="Omoto C.K."/>
            <person name="Sibley D."/>
            <person name="Venepally P."/>
            <person name="Hadjithomas M."/>
            <person name="Karamycheva S."/>
            <person name="Brunk B."/>
            <person name="Roos D."/>
            <person name="Caler E."/>
            <person name="Lorenzi H."/>
        </authorList>
    </citation>
    <scope>NUCLEOTIDE SEQUENCE</scope>
</reference>
<gene>
    <name evidence="9" type="ORF">GNI_234580</name>
</gene>
<dbReference type="PROSITE" id="PS50878">
    <property type="entry name" value="RT_POL"/>
    <property type="match status" value="1"/>
</dbReference>
<dbReference type="RefSeq" id="XP_011134693.1">
    <property type="nucleotide sequence ID" value="XM_011136391.1"/>
</dbReference>
<dbReference type="GO" id="GO:0003964">
    <property type="term" value="F:RNA-directed DNA polymerase activity"/>
    <property type="evidence" value="ECO:0007669"/>
    <property type="project" value="UniProtKB-KW"/>
</dbReference>
<dbReference type="GO" id="GO:0008233">
    <property type="term" value="F:peptidase activity"/>
    <property type="evidence" value="ECO:0007669"/>
    <property type="project" value="UniProtKB-KW"/>
</dbReference>
<dbReference type="GO" id="GO:0006508">
    <property type="term" value="P:proteolysis"/>
    <property type="evidence" value="ECO:0007669"/>
    <property type="project" value="UniProtKB-KW"/>
</dbReference>
<dbReference type="Proteomes" id="UP000019763">
    <property type="component" value="Unassembled WGS sequence"/>
</dbReference>
<dbReference type="Pfam" id="PF00078">
    <property type="entry name" value="RVT_1"/>
    <property type="match status" value="1"/>
</dbReference>
<name>A0A023AWV5_GRENI</name>
<keyword evidence="5" id="KW-0255">Endonuclease</keyword>
<dbReference type="FunFam" id="3.10.10.10:FF:000007">
    <property type="entry name" value="Retrovirus-related Pol polyprotein from transposon 17.6-like Protein"/>
    <property type="match status" value="1"/>
</dbReference>
<keyword evidence="6" id="KW-0378">Hydrolase</keyword>
<evidence type="ECO:0000256" key="3">
    <source>
        <dbReference type="ARBA" id="ARBA00022695"/>
    </source>
</evidence>
<keyword evidence="3" id="KW-0548">Nucleotidyltransferase</keyword>
<dbReference type="SUPFAM" id="SSF56672">
    <property type="entry name" value="DNA/RNA polymerases"/>
    <property type="match status" value="1"/>
</dbReference>
<keyword evidence="4" id="KW-0540">Nuclease</keyword>